<keyword evidence="2" id="KW-1185">Reference proteome</keyword>
<evidence type="ECO:0000313" key="1">
    <source>
        <dbReference type="EMBL" id="KAJ8447758.1"/>
    </source>
</evidence>
<evidence type="ECO:0000313" key="2">
    <source>
        <dbReference type="Proteomes" id="UP001153076"/>
    </source>
</evidence>
<dbReference type="GO" id="GO:0048367">
    <property type="term" value="P:shoot system development"/>
    <property type="evidence" value="ECO:0007669"/>
    <property type="project" value="InterPro"/>
</dbReference>
<dbReference type="OrthoDB" id="1878996at2759"/>
<dbReference type="InterPro" id="IPR004320">
    <property type="entry name" value="BPS1_pln"/>
</dbReference>
<dbReference type="GO" id="GO:0048364">
    <property type="term" value="P:root development"/>
    <property type="evidence" value="ECO:0007669"/>
    <property type="project" value="InterPro"/>
</dbReference>
<dbReference type="Proteomes" id="UP001153076">
    <property type="component" value="Unassembled WGS sequence"/>
</dbReference>
<name>A0A9Q1KQM0_9CARY</name>
<gene>
    <name evidence="1" type="ORF">Cgig2_015121</name>
</gene>
<sequence length="307" mass="35165">MRAPLAFIRSLSSKLSVARRSTSSMVVPLVEESWFSQQVTAKFDTLKSSKCDVGSASWLCDVFGASVATQMLAQEFLDIASISLTDREMIEEYLEDNIELLDACNGLLEKMGIIQDYVYSIRGATRMLQGRSDPNVPTSRRAQEVLGKCNKVQKQCAELDKCGLKLCRMMRQKMPQDSNVWYDGRDFDIQEVVRVSREAAFVACHNLHRALSFKSKPRLMTVRSESSTPWLSIMDEDIKHQNRPMSWMMNELQQLVTVQQLLHDQVKLRKGSIHIDYDSVSRNCERLEKEMKALKENNFVRTSHEVV</sequence>
<accession>A0A9Q1KQM0</accession>
<dbReference type="AlphaFoldDB" id="A0A9Q1KQM0"/>
<reference evidence="1" key="1">
    <citation type="submission" date="2022-04" db="EMBL/GenBank/DDBJ databases">
        <title>Carnegiea gigantea Genome sequencing and assembly v2.</title>
        <authorList>
            <person name="Copetti D."/>
            <person name="Sanderson M.J."/>
            <person name="Burquez A."/>
            <person name="Wojciechowski M.F."/>
        </authorList>
    </citation>
    <scope>NUCLEOTIDE SEQUENCE</scope>
    <source>
        <strain evidence="1">SGP5-SGP5p</strain>
        <tissue evidence="1">Aerial part</tissue>
    </source>
</reference>
<dbReference type="Pfam" id="PF03087">
    <property type="entry name" value="BPS1"/>
    <property type="match status" value="1"/>
</dbReference>
<protein>
    <submittedName>
        <fullName evidence="1">Uncharacterized protein</fullName>
    </submittedName>
</protein>
<proteinExistence type="predicted"/>
<dbReference type="EMBL" id="JAKOGI010000035">
    <property type="protein sequence ID" value="KAJ8447758.1"/>
    <property type="molecule type" value="Genomic_DNA"/>
</dbReference>
<organism evidence="1 2">
    <name type="scientific">Carnegiea gigantea</name>
    <dbReference type="NCBI Taxonomy" id="171969"/>
    <lineage>
        <taxon>Eukaryota</taxon>
        <taxon>Viridiplantae</taxon>
        <taxon>Streptophyta</taxon>
        <taxon>Embryophyta</taxon>
        <taxon>Tracheophyta</taxon>
        <taxon>Spermatophyta</taxon>
        <taxon>Magnoliopsida</taxon>
        <taxon>eudicotyledons</taxon>
        <taxon>Gunneridae</taxon>
        <taxon>Pentapetalae</taxon>
        <taxon>Caryophyllales</taxon>
        <taxon>Cactineae</taxon>
        <taxon>Cactaceae</taxon>
        <taxon>Cactoideae</taxon>
        <taxon>Echinocereeae</taxon>
        <taxon>Carnegiea</taxon>
    </lineage>
</organism>
<comment type="caution">
    <text evidence="1">The sequence shown here is derived from an EMBL/GenBank/DDBJ whole genome shotgun (WGS) entry which is preliminary data.</text>
</comment>